<evidence type="ECO:0000313" key="1">
    <source>
        <dbReference type="EMBL" id="CAD8060227.1"/>
    </source>
</evidence>
<proteinExistence type="predicted"/>
<dbReference type="EMBL" id="CAJJDM010000029">
    <property type="protein sequence ID" value="CAD8060227.1"/>
    <property type="molecule type" value="Genomic_DNA"/>
</dbReference>
<evidence type="ECO:0000313" key="2">
    <source>
        <dbReference type="Proteomes" id="UP000688137"/>
    </source>
</evidence>
<keyword evidence="2" id="KW-1185">Reference proteome</keyword>
<organism evidence="1 2">
    <name type="scientific">Paramecium primaurelia</name>
    <dbReference type="NCBI Taxonomy" id="5886"/>
    <lineage>
        <taxon>Eukaryota</taxon>
        <taxon>Sar</taxon>
        <taxon>Alveolata</taxon>
        <taxon>Ciliophora</taxon>
        <taxon>Intramacronucleata</taxon>
        <taxon>Oligohymenophorea</taxon>
        <taxon>Peniculida</taxon>
        <taxon>Parameciidae</taxon>
        <taxon>Paramecium</taxon>
    </lineage>
</organism>
<reference evidence="1" key="1">
    <citation type="submission" date="2021-01" db="EMBL/GenBank/DDBJ databases">
        <authorList>
            <consortium name="Genoscope - CEA"/>
            <person name="William W."/>
        </authorList>
    </citation>
    <scope>NUCLEOTIDE SEQUENCE</scope>
</reference>
<dbReference type="Proteomes" id="UP000688137">
    <property type="component" value="Unassembled WGS sequence"/>
</dbReference>
<name>A0A8S1KZ70_PARPR</name>
<gene>
    <name evidence="1" type="ORF">PPRIM_AZ9-3.1.T0300029</name>
</gene>
<sequence>MVSKYNQEQNYKSLANLNSNFRTSELKILRKNPQQNICTKKTSYISITQITHFSYNGDFNKSIKIKNSTRTSSSEFDPRSTLCQKQQECKGHFKEITIISIQ</sequence>
<comment type="caution">
    <text evidence="1">The sequence shown here is derived from an EMBL/GenBank/DDBJ whole genome shotgun (WGS) entry which is preliminary data.</text>
</comment>
<protein>
    <submittedName>
        <fullName evidence="1">Uncharacterized protein</fullName>
    </submittedName>
</protein>
<dbReference type="AlphaFoldDB" id="A0A8S1KZ70"/>
<accession>A0A8S1KZ70</accession>